<dbReference type="InterPro" id="IPR025847">
    <property type="entry name" value="MEDS_domain"/>
</dbReference>
<dbReference type="Pfam" id="PF14417">
    <property type="entry name" value="MEDS"/>
    <property type="match status" value="1"/>
</dbReference>
<gene>
    <name evidence="2" type="ORF">GCM10009559_01030</name>
</gene>
<sequence>MRTVGAVGSLLTLSANDHICWPYDDVTSFRSSLIEFLGAGIARGLRVAYAGSGDPVSLKAGLEGLADVDRLLAGGRLEIVALEVVYGSKPIADLDAAAAAFAAATERALADGYLGFRLGADVTEMVRSPAQRDSFVRYECQVDRFASANPFSAMCAYDAQLGPAVLAELASVHPIAPAALTPFHVFTTPEGAIGLSGEVDIASAAQFRRTLDRIRVTPEAAAVVWDLSAVTFIDHRALLAMDAMADRLGLPALVPDPPRFVRRLARLISLDHVEIVDVEPAS</sequence>
<dbReference type="InterPro" id="IPR002645">
    <property type="entry name" value="STAS_dom"/>
</dbReference>
<proteinExistence type="predicted"/>
<feature type="domain" description="STAS" evidence="1">
    <location>
        <begin position="193"/>
        <end position="282"/>
    </location>
</feature>
<name>A0ABP3ZEZ8_9PSEU</name>
<dbReference type="Gene3D" id="3.30.750.24">
    <property type="entry name" value="STAS domain"/>
    <property type="match status" value="1"/>
</dbReference>
<accession>A0ABP3ZEZ8</accession>
<evidence type="ECO:0000313" key="3">
    <source>
        <dbReference type="Proteomes" id="UP001499967"/>
    </source>
</evidence>
<dbReference type="InterPro" id="IPR036513">
    <property type="entry name" value="STAS_dom_sf"/>
</dbReference>
<dbReference type="Pfam" id="PF01740">
    <property type="entry name" value="STAS"/>
    <property type="match status" value="1"/>
</dbReference>
<comment type="caution">
    <text evidence="2">The sequence shown here is derived from an EMBL/GenBank/DDBJ whole genome shotgun (WGS) entry which is preliminary data.</text>
</comment>
<dbReference type="CDD" id="cd07043">
    <property type="entry name" value="STAS_anti-anti-sigma_factors"/>
    <property type="match status" value="1"/>
</dbReference>
<dbReference type="EMBL" id="BAAAHP010000003">
    <property type="protein sequence ID" value="GAA0919134.1"/>
    <property type="molecule type" value="Genomic_DNA"/>
</dbReference>
<evidence type="ECO:0000259" key="1">
    <source>
        <dbReference type="PROSITE" id="PS50801"/>
    </source>
</evidence>
<evidence type="ECO:0000313" key="2">
    <source>
        <dbReference type="EMBL" id="GAA0919134.1"/>
    </source>
</evidence>
<dbReference type="RefSeq" id="WP_343937615.1">
    <property type="nucleotide sequence ID" value="NZ_BAAAHP010000003.1"/>
</dbReference>
<dbReference type="SUPFAM" id="SSF52091">
    <property type="entry name" value="SpoIIaa-like"/>
    <property type="match status" value="1"/>
</dbReference>
<organism evidence="2 3">
    <name type="scientific">Pseudonocardia zijingensis</name>
    <dbReference type="NCBI Taxonomy" id="153376"/>
    <lineage>
        <taxon>Bacteria</taxon>
        <taxon>Bacillati</taxon>
        <taxon>Actinomycetota</taxon>
        <taxon>Actinomycetes</taxon>
        <taxon>Pseudonocardiales</taxon>
        <taxon>Pseudonocardiaceae</taxon>
        <taxon>Pseudonocardia</taxon>
    </lineage>
</organism>
<keyword evidence="3" id="KW-1185">Reference proteome</keyword>
<dbReference type="PROSITE" id="PS50801">
    <property type="entry name" value="STAS"/>
    <property type="match status" value="1"/>
</dbReference>
<protein>
    <recommendedName>
        <fullName evidence="1">STAS domain-containing protein</fullName>
    </recommendedName>
</protein>
<dbReference type="Proteomes" id="UP001499967">
    <property type="component" value="Unassembled WGS sequence"/>
</dbReference>
<reference evidence="3" key="1">
    <citation type="journal article" date="2019" name="Int. J. Syst. Evol. Microbiol.">
        <title>The Global Catalogue of Microorganisms (GCM) 10K type strain sequencing project: providing services to taxonomists for standard genome sequencing and annotation.</title>
        <authorList>
            <consortium name="The Broad Institute Genomics Platform"/>
            <consortium name="The Broad Institute Genome Sequencing Center for Infectious Disease"/>
            <person name="Wu L."/>
            <person name="Ma J."/>
        </authorList>
    </citation>
    <scope>NUCLEOTIDE SEQUENCE [LARGE SCALE GENOMIC DNA]</scope>
    <source>
        <strain evidence="3">JCM 11117</strain>
    </source>
</reference>